<dbReference type="Gene3D" id="2.170.130.10">
    <property type="entry name" value="TonB-dependent receptor, plug domain"/>
    <property type="match status" value="1"/>
</dbReference>
<dbReference type="Pfam" id="PF00593">
    <property type="entry name" value="TonB_dep_Rec_b-barrel"/>
    <property type="match status" value="1"/>
</dbReference>
<dbReference type="Pfam" id="PF07715">
    <property type="entry name" value="Plug"/>
    <property type="match status" value="1"/>
</dbReference>
<keyword evidence="4 8" id="KW-0812">Transmembrane</keyword>
<keyword evidence="5 9" id="KW-0798">TonB box</keyword>
<evidence type="ECO:0000256" key="7">
    <source>
        <dbReference type="ARBA" id="ARBA00023237"/>
    </source>
</evidence>
<keyword evidence="3 8" id="KW-1134">Transmembrane beta strand</keyword>
<keyword evidence="2 8" id="KW-0813">Transport</keyword>
<dbReference type="Gene3D" id="2.40.170.20">
    <property type="entry name" value="TonB-dependent receptor, beta-barrel domain"/>
    <property type="match status" value="1"/>
</dbReference>
<keyword evidence="12" id="KW-0675">Receptor</keyword>
<comment type="caution">
    <text evidence="12">The sequence shown here is derived from an EMBL/GenBank/DDBJ whole genome shotgun (WGS) entry which is preliminary data.</text>
</comment>
<protein>
    <submittedName>
        <fullName evidence="12">TonB-dependent receptor</fullName>
    </submittedName>
</protein>
<dbReference type="PANTHER" id="PTHR47234:SF2">
    <property type="entry name" value="TONB-DEPENDENT RECEPTOR"/>
    <property type="match status" value="1"/>
</dbReference>
<proteinExistence type="inferred from homology"/>
<dbReference type="InterPro" id="IPR036942">
    <property type="entry name" value="Beta-barrel_TonB_sf"/>
</dbReference>
<dbReference type="PANTHER" id="PTHR47234">
    <property type="match status" value="1"/>
</dbReference>
<dbReference type="AlphaFoldDB" id="A0A420EMD5"/>
<reference evidence="12 13" key="1">
    <citation type="submission" date="2018-09" db="EMBL/GenBank/DDBJ databases">
        <title>Altererythrobacter spongiae sp. nov., isolated from a marine sponge.</title>
        <authorList>
            <person name="Zhuang L."/>
            <person name="Luo L."/>
        </authorList>
    </citation>
    <scope>NUCLEOTIDE SEQUENCE [LARGE SCALE GENOMIC DNA]</scope>
    <source>
        <strain evidence="12 13">HN-Y73</strain>
    </source>
</reference>
<evidence type="ECO:0000313" key="12">
    <source>
        <dbReference type="EMBL" id="RKF21786.1"/>
    </source>
</evidence>
<evidence type="ECO:0000256" key="4">
    <source>
        <dbReference type="ARBA" id="ARBA00022692"/>
    </source>
</evidence>
<comment type="similarity">
    <text evidence="8 9">Belongs to the TonB-dependent receptor family.</text>
</comment>
<evidence type="ECO:0000256" key="2">
    <source>
        <dbReference type="ARBA" id="ARBA00022448"/>
    </source>
</evidence>
<dbReference type="InterPro" id="IPR012910">
    <property type="entry name" value="Plug_dom"/>
</dbReference>
<name>A0A420EMD5_9SPHN</name>
<organism evidence="12 13">
    <name type="scientific">Altericroceibacterium spongiae</name>
    <dbReference type="NCBI Taxonomy" id="2320269"/>
    <lineage>
        <taxon>Bacteria</taxon>
        <taxon>Pseudomonadati</taxon>
        <taxon>Pseudomonadota</taxon>
        <taxon>Alphaproteobacteria</taxon>
        <taxon>Sphingomonadales</taxon>
        <taxon>Erythrobacteraceae</taxon>
        <taxon>Altericroceibacterium</taxon>
    </lineage>
</organism>
<evidence type="ECO:0000256" key="1">
    <source>
        <dbReference type="ARBA" id="ARBA00004571"/>
    </source>
</evidence>
<comment type="subcellular location">
    <subcellularLocation>
        <location evidence="1 8">Cell outer membrane</location>
        <topology evidence="1 8">Multi-pass membrane protein</topology>
    </subcellularLocation>
</comment>
<sequence length="963" mass="104229">MSCVTFSANALAQNVSNQPDSVLTDSDAADAPIIVTGSRIRRAATDSTAPIATVDSDQIKAAGTQNIADVVNQLPALAVTQTNQTSNLAGNAGINALDLRGMGTQRTLVLVDGRRQVAAIPGTSAVDLSNIPSSLVERVEVITGGASALYGADAVAGVANFILKKDYEGIDANARYSASTRGDMDTYGIDMLAGTNFADSRGNVTLYGFYENTPDTVSGADRPWTSDGYPIYARASSENRYFIQDHVRNINTADAAQLVLGGKLYSVDRGTGALRDPILGPGGLVNAVPVDLDTSTDPLGTLLTNGGEYNGRYDGLYLSVPSKRINTRASASFEVSPALNLFANATFAHNKSEAGYLQMTAFGTDVVPADSPYITDAIRAASGGSVPDSGVQFARRFMELPAPRTDYDRKLFQSVVGAEGDFSLFAQPWNYSTYYSYGKTTQRVRDVNSTAYDRWYLGLDSTTGANGEAICRSTLDDPGNGCVPINPLVTLTPEMIDYITYTSHWSKSTLTQQVLSGYVSGGLFDLPGGAVQVVLGAEYRKEKNDIGAIPEYNPDSPLYDPSIGTMADTLVGKYSVKEVFGEVHVPILANTPFFDTLSVDGALRLSDYSTAGSTTTWKVGGEWAPIPDIRFRATYGQAVRAPNIGELYTANSVSGLWITDPCNDYNLENRNTRTEYTADNCAAINPADTVSYWVYKDIISSGNLDLQPETAKTLTVGAVVQPRFIPGLTFTVDYYNIDLRNAIDAFGAQTLIDKCVDQASLDNIFCPLIERDENGNIQSVQTQKLNLAQYLTRGVDFGLNYSLPLSRLGIEGDAGTLSVDANYTRLIKRRYTLDPTDPNSITEYAGIFGSPKWKGVVRTSYTRDHMGVTWTLRHFSPMKNSTTVTEEAYEDVWTPDVFYNDISAYVDVTDNIELSGGLNNMFDRKPPRIPGAEAGGSNFELSYQSGVYDVIGRTFFLTLRFHQ</sequence>
<evidence type="ECO:0000256" key="6">
    <source>
        <dbReference type="ARBA" id="ARBA00023136"/>
    </source>
</evidence>
<feature type="domain" description="TonB-dependent receptor-like beta-barrel" evidence="10">
    <location>
        <begin position="418"/>
        <end position="920"/>
    </location>
</feature>
<accession>A0A420EMD5</accession>
<keyword evidence="7 8" id="KW-0998">Cell outer membrane</keyword>
<dbReference type="InterPro" id="IPR000531">
    <property type="entry name" value="Beta-barrel_TonB"/>
</dbReference>
<evidence type="ECO:0000256" key="3">
    <source>
        <dbReference type="ARBA" id="ARBA00022452"/>
    </source>
</evidence>
<dbReference type="GO" id="GO:0009279">
    <property type="term" value="C:cell outer membrane"/>
    <property type="evidence" value="ECO:0007669"/>
    <property type="project" value="UniProtKB-SubCell"/>
</dbReference>
<dbReference type="InterPro" id="IPR039426">
    <property type="entry name" value="TonB-dep_rcpt-like"/>
</dbReference>
<dbReference type="EMBL" id="RAPF01000003">
    <property type="protein sequence ID" value="RKF21786.1"/>
    <property type="molecule type" value="Genomic_DNA"/>
</dbReference>
<feature type="domain" description="TonB-dependent receptor plug" evidence="11">
    <location>
        <begin position="45"/>
        <end position="158"/>
    </location>
</feature>
<keyword evidence="13" id="KW-1185">Reference proteome</keyword>
<evidence type="ECO:0000313" key="13">
    <source>
        <dbReference type="Proteomes" id="UP000284395"/>
    </source>
</evidence>
<dbReference type="InterPro" id="IPR037066">
    <property type="entry name" value="Plug_dom_sf"/>
</dbReference>
<evidence type="ECO:0000256" key="9">
    <source>
        <dbReference type="RuleBase" id="RU003357"/>
    </source>
</evidence>
<evidence type="ECO:0000259" key="11">
    <source>
        <dbReference type="Pfam" id="PF07715"/>
    </source>
</evidence>
<dbReference type="PROSITE" id="PS52016">
    <property type="entry name" value="TONB_DEPENDENT_REC_3"/>
    <property type="match status" value="1"/>
</dbReference>
<dbReference type="Proteomes" id="UP000284395">
    <property type="component" value="Unassembled WGS sequence"/>
</dbReference>
<keyword evidence="6 8" id="KW-0472">Membrane</keyword>
<gene>
    <name evidence="12" type="ORF">D6851_07130</name>
</gene>
<dbReference type="SUPFAM" id="SSF56935">
    <property type="entry name" value="Porins"/>
    <property type="match status" value="1"/>
</dbReference>
<evidence type="ECO:0000256" key="8">
    <source>
        <dbReference type="PROSITE-ProRule" id="PRU01360"/>
    </source>
</evidence>
<evidence type="ECO:0000256" key="5">
    <source>
        <dbReference type="ARBA" id="ARBA00023077"/>
    </source>
</evidence>
<dbReference type="OrthoDB" id="7614575at2"/>
<evidence type="ECO:0000259" key="10">
    <source>
        <dbReference type="Pfam" id="PF00593"/>
    </source>
</evidence>